<organism evidence="3 4">
    <name type="scientific">Nonlabens tegetincola</name>
    <dbReference type="NCBI Taxonomy" id="323273"/>
    <lineage>
        <taxon>Bacteria</taxon>
        <taxon>Pseudomonadati</taxon>
        <taxon>Bacteroidota</taxon>
        <taxon>Flavobacteriia</taxon>
        <taxon>Flavobacteriales</taxon>
        <taxon>Flavobacteriaceae</taxon>
        <taxon>Nonlabens</taxon>
    </lineage>
</organism>
<evidence type="ECO:0000256" key="1">
    <source>
        <dbReference type="SAM" id="MobiDB-lite"/>
    </source>
</evidence>
<evidence type="ECO:0000313" key="4">
    <source>
        <dbReference type="Proteomes" id="UP000029221"/>
    </source>
</evidence>
<dbReference type="AlphaFoldDB" id="A0A090PXK2"/>
<dbReference type="STRING" id="319236.BST91_12860"/>
<comment type="caution">
    <text evidence="3">The sequence shown here is derived from an EMBL/GenBank/DDBJ whole genome shotgun (WGS) entry which is preliminary data.</text>
</comment>
<protein>
    <recommendedName>
        <fullName evidence="5">DUF4190 domain-containing protein</fullName>
    </recommendedName>
</protein>
<gene>
    <name evidence="3" type="ORF">JCM19294_2351</name>
</gene>
<feature type="region of interest" description="Disordered" evidence="1">
    <location>
        <begin position="1"/>
        <end position="37"/>
    </location>
</feature>
<feature type="compositionally biased region" description="Polar residues" evidence="1">
    <location>
        <begin position="1"/>
        <end position="32"/>
    </location>
</feature>
<reference evidence="3" key="1">
    <citation type="journal article" date="2014" name="Genome Announc.">
        <title>Draft Genome Sequences of Marine Flavobacterium Nonlabens Strains NR17, NR24, NR27, NR32, NR33, and Ara13.</title>
        <authorList>
            <person name="Nakanishi M."/>
            <person name="Meirelles P."/>
            <person name="Suzuki R."/>
            <person name="Takatani N."/>
            <person name="Mino S."/>
            <person name="Suda W."/>
            <person name="Oshima K."/>
            <person name="Hattori M."/>
            <person name="Ohkuma M."/>
            <person name="Hosokawa M."/>
            <person name="Miyashita K."/>
            <person name="Thompson F.L."/>
            <person name="Niwa A."/>
            <person name="Sawabe T."/>
            <person name="Sawabe T."/>
        </authorList>
    </citation>
    <scope>NUCLEOTIDE SEQUENCE [LARGE SCALE GENOMIC DNA]</scope>
    <source>
        <strain evidence="3">JCM 19294</strain>
    </source>
</reference>
<feature type="transmembrane region" description="Helical" evidence="2">
    <location>
        <begin position="113"/>
        <end position="140"/>
    </location>
</feature>
<keyword evidence="2" id="KW-0472">Membrane</keyword>
<dbReference type="RefSeq" id="WP_042276131.1">
    <property type="nucleotide sequence ID" value="NZ_BBML01000001.1"/>
</dbReference>
<name>A0A090PXK2_9FLAO</name>
<proteinExistence type="predicted"/>
<dbReference type="Proteomes" id="UP000029221">
    <property type="component" value="Unassembled WGS sequence"/>
</dbReference>
<evidence type="ECO:0008006" key="5">
    <source>
        <dbReference type="Google" id="ProtNLM"/>
    </source>
</evidence>
<keyword evidence="2" id="KW-0812">Transmembrane</keyword>
<keyword evidence="2" id="KW-1133">Transmembrane helix</keyword>
<accession>A0A090PXK2</accession>
<keyword evidence="4" id="KW-1185">Reference proteome</keyword>
<dbReference type="EMBL" id="BBML01000001">
    <property type="protein sequence ID" value="GAK95569.1"/>
    <property type="molecule type" value="Genomic_DNA"/>
</dbReference>
<sequence>MENNNDSQNPFGNQQSSSGYESTPTQHQQSYSDGGFDNRIQQSVPGDPAALVIGIISIVFFFISCCLYGIGAPLSLIGGIIGLVIANKGVRAYKSDPRSYSQSSYKSVNAGKIINIITIAISGITTLIIILFVAIIGLSLSELADGDFSNFGQEYEFEKEETIEDDWYYYEEDIDTLDQKVDSLNTEGIIEIEELIEEENEQDQ</sequence>
<evidence type="ECO:0000256" key="2">
    <source>
        <dbReference type="SAM" id="Phobius"/>
    </source>
</evidence>
<dbReference type="eggNOG" id="ENOG5032BVC">
    <property type="taxonomic scope" value="Bacteria"/>
</dbReference>
<dbReference type="NCBIfam" id="NF040945">
    <property type="entry name" value="CCC_membrane"/>
    <property type="match status" value="1"/>
</dbReference>
<feature type="transmembrane region" description="Helical" evidence="2">
    <location>
        <begin position="49"/>
        <end position="70"/>
    </location>
</feature>
<evidence type="ECO:0000313" key="3">
    <source>
        <dbReference type="EMBL" id="GAK95569.1"/>
    </source>
</evidence>